<evidence type="ECO:0000256" key="3">
    <source>
        <dbReference type="ARBA" id="ARBA00022692"/>
    </source>
</evidence>
<feature type="transmembrane region" description="Helical" evidence="6">
    <location>
        <begin position="151"/>
        <end position="171"/>
    </location>
</feature>
<evidence type="ECO:0000256" key="2">
    <source>
        <dbReference type="ARBA" id="ARBA00022475"/>
    </source>
</evidence>
<dbReference type="RefSeq" id="WP_344047140.1">
    <property type="nucleotide sequence ID" value="NZ_BAAAPB010000004.1"/>
</dbReference>
<accession>A0ABN2RN04</accession>
<evidence type="ECO:0000313" key="8">
    <source>
        <dbReference type="Proteomes" id="UP001500571"/>
    </source>
</evidence>
<reference evidence="8" key="1">
    <citation type="journal article" date="2019" name="Int. J. Syst. Evol. Microbiol.">
        <title>The Global Catalogue of Microorganisms (GCM) 10K type strain sequencing project: providing services to taxonomists for standard genome sequencing and annotation.</title>
        <authorList>
            <consortium name="The Broad Institute Genomics Platform"/>
            <consortium name="The Broad Institute Genome Sequencing Center for Infectious Disease"/>
            <person name="Wu L."/>
            <person name="Ma J."/>
        </authorList>
    </citation>
    <scope>NUCLEOTIDE SEQUENCE [LARGE SCALE GENOMIC DNA]</scope>
    <source>
        <strain evidence="8">JCM 15309</strain>
    </source>
</reference>
<evidence type="ECO:0000256" key="5">
    <source>
        <dbReference type="ARBA" id="ARBA00023136"/>
    </source>
</evidence>
<feature type="transmembrane region" description="Helical" evidence="6">
    <location>
        <begin position="7"/>
        <end position="24"/>
    </location>
</feature>
<keyword evidence="3 6" id="KW-0812">Transmembrane</keyword>
<protein>
    <recommendedName>
        <fullName evidence="9">Flippase-like domain-containing protein</fullName>
    </recommendedName>
</protein>
<comment type="caution">
    <text evidence="7">The sequence shown here is derived from an EMBL/GenBank/DDBJ whole genome shotgun (WGS) entry which is preliminary data.</text>
</comment>
<evidence type="ECO:0000256" key="1">
    <source>
        <dbReference type="ARBA" id="ARBA00004651"/>
    </source>
</evidence>
<dbReference type="EMBL" id="BAAAPB010000004">
    <property type="protein sequence ID" value="GAA1971543.1"/>
    <property type="molecule type" value="Genomic_DNA"/>
</dbReference>
<keyword evidence="5 6" id="KW-0472">Membrane</keyword>
<comment type="subcellular location">
    <subcellularLocation>
        <location evidence="1">Cell membrane</location>
        <topology evidence="1">Multi-pass membrane protein</topology>
    </subcellularLocation>
</comment>
<feature type="transmembrane region" description="Helical" evidence="6">
    <location>
        <begin position="126"/>
        <end position="145"/>
    </location>
</feature>
<gene>
    <name evidence="7" type="ORF">GCM10009798_35550</name>
</gene>
<feature type="transmembrane region" description="Helical" evidence="6">
    <location>
        <begin position="223"/>
        <end position="245"/>
    </location>
</feature>
<dbReference type="Pfam" id="PF03706">
    <property type="entry name" value="LPG_synthase_TM"/>
    <property type="match status" value="1"/>
</dbReference>
<keyword evidence="2" id="KW-1003">Cell membrane</keyword>
<evidence type="ECO:0000313" key="7">
    <source>
        <dbReference type="EMBL" id="GAA1971543.1"/>
    </source>
</evidence>
<dbReference type="InterPro" id="IPR022791">
    <property type="entry name" value="L-PG_synthase/AglD"/>
</dbReference>
<dbReference type="Proteomes" id="UP001500571">
    <property type="component" value="Unassembled WGS sequence"/>
</dbReference>
<feature type="transmembrane region" description="Helical" evidence="6">
    <location>
        <begin position="257"/>
        <end position="286"/>
    </location>
</feature>
<evidence type="ECO:0000256" key="4">
    <source>
        <dbReference type="ARBA" id="ARBA00022989"/>
    </source>
</evidence>
<feature type="transmembrane region" description="Helical" evidence="6">
    <location>
        <begin position="44"/>
        <end position="69"/>
    </location>
</feature>
<evidence type="ECO:0000256" key="6">
    <source>
        <dbReference type="SAM" id="Phobius"/>
    </source>
</evidence>
<keyword evidence="8" id="KW-1185">Reference proteome</keyword>
<organism evidence="7 8">
    <name type="scientific">Nocardioides panacihumi</name>
    <dbReference type="NCBI Taxonomy" id="400774"/>
    <lineage>
        <taxon>Bacteria</taxon>
        <taxon>Bacillati</taxon>
        <taxon>Actinomycetota</taxon>
        <taxon>Actinomycetes</taxon>
        <taxon>Propionibacteriales</taxon>
        <taxon>Nocardioidaceae</taxon>
        <taxon>Nocardioides</taxon>
    </lineage>
</organism>
<evidence type="ECO:0008006" key="9">
    <source>
        <dbReference type="Google" id="ProtNLM"/>
    </source>
</evidence>
<keyword evidence="4 6" id="KW-1133">Transmembrane helix</keyword>
<proteinExistence type="predicted"/>
<sequence length="335" mass="36306">MRGRRWLGRLVLLVVALVIAAVVIDRVGRIDWDAVWDALRHLSWWQPLVLLVVVLIRQVLNAIPLHFYIEGLSVRRATMNDLGAILMAMIAPPPADYAMRVTMFASWGIPAARGLAGASMNTMTFYIARFSTPLAGFALVIAVGGDWSYRWADLISVAIAAAIAVGLMLVLHSDSLAHTVGLRSGRLVHRFRHSVDPESWARSCTDFRGHIAARFRYGFPRSLAGVVGMLIADLTILVLCLRFVGVSASEVDLAEIAIAYLFAYPLTFFPFSGIGIVDSLIVAGLVEAGGTAIEAPAVAALMVWRIFTVGVPVLLGLGAVALWRRTTTRESAATT</sequence>
<feature type="transmembrane region" description="Helical" evidence="6">
    <location>
        <begin position="298"/>
        <end position="323"/>
    </location>
</feature>
<name>A0ABN2RN04_9ACTN</name>